<gene>
    <name evidence="1" type="ORF">EGW08_004098</name>
</gene>
<feature type="non-terminal residue" evidence="1">
    <location>
        <position position="117"/>
    </location>
</feature>
<accession>A0A433U2V9</accession>
<dbReference type="AlphaFoldDB" id="A0A433U2V9"/>
<evidence type="ECO:0000313" key="2">
    <source>
        <dbReference type="Proteomes" id="UP000271974"/>
    </source>
</evidence>
<proteinExistence type="predicted"/>
<reference evidence="1 2" key="1">
    <citation type="submission" date="2019-01" db="EMBL/GenBank/DDBJ databases">
        <title>A draft genome assembly of the solar-powered sea slug Elysia chlorotica.</title>
        <authorList>
            <person name="Cai H."/>
            <person name="Li Q."/>
            <person name="Fang X."/>
            <person name="Li J."/>
            <person name="Curtis N.E."/>
            <person name="Altenburger A."/>
            <person name="Shibata T."/>
            <person name="Feng M."/>
            <person name="Maeda T."/>
            <person name="Schwartz J.A."/>
            <person name="Shigenobu S."/>
            <person name="Lundholm N."/>
            <person name="Nishiyama T."/>
            <person name="Yang H."/>
            <person name="Hasebe M."/>
            <person name="Li S."/>
            <person name="Pierce S.K."/>
            <person name="Wang J."/>
        </authorList>
    </citation>
    <scope>NUCLEOTIDE SEQUENCE [LARGE SCALE GENOMIC DNA]</scope>
    <source>
        <strain evidence="1">EC2010</strain>
        <tissue evidence="1">Whole organism of an adult</tissue>
    </source>
</reference>
<protein>
    <submittedName>
        <fullName evidence="1">Uncharacterized protein</fullName>
    </submittedName>
</protein>
<dbReference type="Proteomes" id="UP000271974">
    <property type="component" value="Unassembled WGS sequence"/>
</dbReference>
<name>A0A433U2V9_ELYCH</name>
<comment type="caution">
    <text evidence="1">The sequence shown here is derived from an EMBL/GenBank/DDBJ whole genome shotgun (WGS) entry which is preliminary data.</text>
</comment>
<dbReference type="EMBL" id="RQTK01000092">
    <property type="protein sequence ID" value="RUS88136.1"/>
    <property type="molecule type" value="Genomic_DNA"/>
</dbReference>
<keyword evidence="2" id="KW-1185">Reference proteome</keyword>
<sequence>MEPPPDNLGRLMNTISGVCGPATKHCLPLIQPLASVRRIDLQHGYSFKLLCTSLKNDAEFFWDINISRTSQCFTCALRVHKIYETATQEQILNGAELFHIHLAIAAIAIDMKDFTAA</sequence>
<organism evidence="1 2">
    <name type="scientific">Elysia chlorotica</name>
    <name type="common">Eastern emerald elysia</name>
    <name type="synonym">Sea slug</name>
    <dbReference type="NCBI Taxonomy" id="188477"/>
    <lineage>
        <taxon>Eukaryota</taxon>
        <taxon>Metazoa</taxon>
        <taxon>Spiralia</taxon>
        <taxon>Lophotrochozoa</taxon>
        <taxon>Mollusca</taxon>
        <taxon>Gastropoda</taxon>
        <taxon>Heterobranchia</taxon>
        <taxon>Euthyneura</taxon>
        <taxon>Panpulmonata</taxon>
        <taxon>Sacoglossa</taxon>
        <taxon>Placobranchoidea</taxon>
        <taxon>Plakobranchidae</taxon>
        <taxon>Elysia</taxon>
    </lineage>
</organism>
<evidence type="ECO:0000313" key="1">
    <source>
        <dbReference type="EMBL" id="RUS88136.1"/>
    </source>
</evidence>